<evidence type="ECO:0000313" key="2">
    <source>
        <dbReference type="Proteomes" id="UP000192132"/>
    </source>
</evidence>
<sequence length="59" mass="6941">MEFKDKPMEAFLYQGIIKVNELNLTQMLGSTDEKEVTNTLLALVLYGENDWQYDLYEFS</sequence>
<protein>
    <submittedName>
        <fullName evidence="1">Uncharacterized protein</fullName>
    </submittedName>
</protein>
<reference evidence="1 2" key="1">
    <citation type="submission" date="2016-10" db="EMBL/GenBank/DDBJ databases">
        <title>Draft Genome sequence of Alkanindiges sp. strain H1.</title>
        <authorList>
            <person name="Subhash Y."/>
            <person name="Lee S."/>
        </authorList>
    </citation>
    <scope>NUCLEOTIDE SEQUENCE [LARGE SCALE GENOMIC DNA]</scope>
    <source>
        <strain evidence="1 2">H1</strain>
    </source>
</reference>
<dbReference type="EMBL" id="MLCN01000024">
    <property type="protein sequence ID" value="ONG39333.1"/>
    <property type="molecule type" value="Genomic_DNA"/>
</dbReference>
<dbReference type="AlphaFoldDB" id="A0A1S8CUY2"/>
<comment type="caution">
    <text evidence="1">The sequence shown here is derived from an EMBL/GenBank/DDBJ whole genome shotgun (WGS) entry which is preliminary data.</text>
</comment>
<accession>A0A1S8CUY2</accession>
<dbReference type="Proteomes" id="UP000192132">
    <property type="component" value="Unassembled WGS sequence"/>
</dbReference>
<name>A0A1S8CUY2_9GAMM</name>
<organism evidence="1 2">
    <name type="scientific">Alkanindiges hydrocarboniclasticus</name>
    <dbReference type="NCBI Taxonomy" id="1907941"/>
    <lineage>
        <taxon>Bacteria</taxon>
        <taxon>Pseudomonadati</taxon>
        <taxon>Pseudomonadota</taxon>
        <taxon>Gammaproteobacteria</taxon>
        <taxon>Moraxellales</taxon>
        <taxon>Moraxellaceae</taxon>
        <taxon>Alkanindiges</taxon>
    </lineage>
</organism>
<evidence type="ECO:0000313" key="1">
    <source>
        <dbReference type="EMBL" id="ONG39333.1"/>
    </source>
</evidence>
<keyword evidence="2" id="KW-1185">Reference proteome</keyword>
<proteinExistence type="predicted"/>
<gene>
    <name evidence="1" type="ORF">BKE30_09945</name>
</gene>